<gene>
    <name evidence="1" type="ORF">DB88DRAFT_434334</name>
</gene>
<proteinExistence type="predicted"/>
<feature type="non-terminal residue" evidence="1">
    <location>
        <position position="1"/>
    </location>
</feature>
<accession>A0AAD9L906</accession>
<sequence length="210" mass="22709">QSSSSRQLFLSSFDNFCLFGPPDPFNNIWSSGLNVVSWCAKDGHGTRLIPDGTLQGVTYVKTKDYLQVSGFGDLTKINWAPGDVGGQFDSSKNTPAGASAKAGDQDASAWVMIMSSTAFCFRACTGDPRFCPADYDQMGCWFLTGNSVGPEGTWQNCESDSGDPPGVINGKTYSQVSRCTVSPLAVAHLAERPQHPRSVRFTFERLSAWP</sequence>
<reference evidence="1" key="1">
    <citation type="submission" date="2023-02" db="EMBL/GenBank/DDBJ databases">
        <title>Identification and recombinant expression of a fungal hydrolase from Papiliotrema laurentii that hydrolyzes apple cutin and clears colloidal polyester polyurethane.</title>
        <authorList>
            <consortium name="DOE Joint Genome Institute"/>
            <person name="Roman V.A."/>
            <person name="Bojanowski C."/>
            <person name="Crable B.R."/>
            <person name="Wagner D.N."/>
            <person name="Hung C.S."/>
            <person name="Nadeau L.J."/>
            <person name="Schratz L."/>
            <person name="Haridas S."/>
            <person name="Pangilinan J."/>
            <person name="Lipzen A."/>
            <person name="Na H."/>
            <person name="Yan M."/>
            <person name="Ng V."/>
            <person name="Grigoriev I.V."/>
            <person name="Spatafora J.W."/>
            <person name="Barlow D."/>
            <person name="Biffinger J."/>
            <person name="Kelley-Loughnane N."/>
            <person name="Varaljay V.A."/>
            <person name="Crookes-Goodson W.J."/>
        </authorList>
    </citation>
    <scope>NUCLEOTIDE SEQUENCE</scope>
    <source>
        <strain evidence="1">5307AH</strain>
    </source>
</reference>
<dbReference type="Proteomes" id="UP001182556">
    <property type="component" value="Unassembled WGS sequence"/>
</dbReference>
<comment type="caution">
    <text evidence="1">The sequence shown here is derived from an EMBL/GenBank/DDBJ whole genome shotgun (WGS) entry which is preliminary data.</text>
</comment>
<evidence type="ECO:0000313" key="1">
    <source>
        <dbReference type="EMBL" id="KAK1926859.1"/>
    </source>
</evidence>
<dbReference type="EMBL" id="JAODAN010000001">
    <property type="protein sequence ID" value="KAK1926859.1"/>
    <property type="molecule type" value="Genomic_DNA"/>
</dbReference>
<name>A0AAD9L906_PAPLA</name>
<organism evidence="1 2">
    <name type="scientific">Papiliotrema laurentii</name>
    <name type="common">Cryptococcus laurentii</name>
    <dbReference type="NCBI Taxonomy" id="5418"/>
    <lineage>
        <taxon>Eukaryota</taxon>
        <taxon>Fungi</taxon>
        <taxon>Dikarya</taxon>
        <taxon>Basidiomycota</taxon>
        <taxon>Agaricomycotina</taxon>
        <taxon>Tremellomycetes</taxon>
        <taxon>Tremellales</taxon>
        <taxon>Rhynchogastremaceae</taxon>
        <taxon>Papiliotrema</taxon>
    </lineage>
</organism>
<keyword evidence="2" id="KW-1185">Reference proteome</keyword>
<dbReference type="AlphaFoldDB" id="A0AAD9L906"/>
<evidence type="ECO:0000313" key="2">
    <source>
        <dbReference type="Proteomes" id="UP001182556"/>
    </source>
</evidence>
<protein>
    <submittedName>
        <fullName evidence="1">Uncharacterized protein</fullName>
    </submittedName>
</protein>